<proteinExistence type="predicted"/>
<name>A0ABY9FWQ4_9PSED</name>
<dbReference type="Proteomes" id="UP001236748">
    <property type="component" value="Chromosome"/>
</dbReference>
<evidence type="ECO:0000313" key="2">
    <source>
        <dbReference type="Proteomes" id="UP001236748"/>
    </source>
</evidence>
<accession>A0ABY9FWQ4</accession>
<dbReference type="InterPro" id="IPR021352">
    <property type="entry name" value="DUF2971"/>
</dbReference>
<organism evidence="1 2">
    <name type="scientific">Pseudomonas lurida</name>
    <dbReference type="NCBI Taxonomy" id="244566"/>
    <lineage>
        <taxon>Bacteria</taxon>
        <taxon>Pseudomonadati</taxon>
        <taxon>Pseudomonadota</taxon>
        <taxon>Gammaproteobacteria</taxon>
        <taxon>Pseudomonadales</taxon>
        <taxon>Pseudomonadaceae</taxon>
        <taxon>Pseudomonas</taxon>
    </lineage>
</organism>
<protein>
    <submittedName>
        <fullName evidence="1">DUF2971 domain-containing protein</fullName>
    </submittedName>
</protein>
<dbReference type="EMBL" id="CP117450">
    <property type="protein sequence ID" value="WLH07762.1"/>
    <property type="molecule type" value="Genomic_DNA"/>
</dbReference>
<gene>
    <name evidence="1" type="ORF">PSH67_03590</name>
</gene>
<dbReference type="RefSeq" id="WP_305389517.1">
    <property type="nucleotide sequence ID" value="NZ_CP117450.1"/>
</dbReference>
<evidence type="ECO:0000313" key="1">
    <source>
        <dbReference type="EMBL" id="WLH07762.1"/>
    </source>
</evidence>
<dbReference type="Pfam" id="PF11185">
    <property type="entry name" value="DUF2971"/>
    <property type="match status" value="1"/>
</dbReference>
<sequence>MTGRIKPIVEELVMLYKYRSISARTEEIITGRKVWLAEPATLNDPLECQVKPITPEMIREHVRKVKNEQAVGFIMEADFARKCGSTFYGLNNKQIKHLLNRIRFAKGFNKKYQIMCDFHLYVGVPGFSSPEGYLNSICAQLTEVGVFSLSEDPVNTLMWSHYGESHRGIALGFDPVEGSDLADANKCREVIYSDDLSEFAFNDGYAASVTCFSDGGLESAVAFDDKQIQRAIFTKTTAWAYEREWRYVRRKAGSYDIPGPIAEVVFGAKCLPEIREKYRELVSCTFGHSVKFREAVFLPGTTTLELKDY</sequence>
<reference evidence="1 2" key="1">
    <citation type="submission" date="2023-02" db="EMBL/GenBank/DDBJ databases">
        <title>Evolution of Hrp T3SS in non-pathogenic Pseudomonas fluorescens.</title>
        <authorList>
            <person name="Liao K."/>
            <person name="Wei H."/>
            <person name="Gu Y."/>
        </authorList>
    </citation>
    <scope>NUCLEOTIDE SEQUENCE [LARGE SCALE GENOMIC DNA]</scope>
    <source>
        <strain evidence="1 2">FP2043</strain>
    </source>
</reference>
<keyword evidence="2" id="KW-1185">Reference proteome</keyword>